<dbReference type="Pfam" id="PF21845">
    <property type="entry name" value="DUF6904"/>
    <property type="match status" value="1"/>
</dbReference>
<sequence>MICLENTPKNTGVYISGDINDFTLLLASLQLIIGENGDYVGYEQVRIRFLEFCSGIAESLHDERKVVFVDNGLKEVHGQGMTLTAVQDKNVYHKIPVLWSELLFIGYVANDFIEMNAKNNKHYWDIVPATIRLFQGVIAEHLEKTIGEHKFRLLKSSLTPKFIGYYQNYMVQYIDQLALDYLKNEIEDRDDAVSILARRIAIKDSNYIKTKKGIEKLAKQYKISVDDVEVAVVDTQKLDW</sequence>
<reference evidence="1 2" key="1">
    <citation type="submission" date="2020-08" db="EMBL/GenBank/DDBJ databases">
        <title>A Genomic Blueprint of the Chicken Gut Microbiome.</title>
        <authorList>
            <person name="Gilroy R."/>
            <person name="Ravi A."/>
            <person name="Getino M."/>
            <person name="Pursley I."/>
            <person name="Horton D.L."/>
            <person name="Alikhan N.-F."/>
            <person name="Baker D."/>
            <person name="Gharbi K."/>
            <person name="Hall N."/>
            <person name="Watson M."/>
            <person name="Adriaenssens E.M."/>
            <person name="Foster-Nyarko E."/>
            <person name="Jarju S."/>
            <person name="Secka A."/>
            <person name="Antonio M."/>
            <person name="Oren A."/>
            <person name="Chaudhuri R."/>
            <person name="La Ragione R.M."/>
            <person name="Hildebrand F."/>
            <person name="Pallen M.J."/>
        </authorList>
    </citation>
    <scope>NUCLEOTIDE SEQUENCE [LARGE SCALE GENOMIC DNA]</scope>
    <source>
        <strain evidence="1 2">Sa2YVA2</strain>
    </source>
</reference>
<dbReference type="EMBL" id="JACSQN010000006">
    <property type="protein sequence ID" value="MBD7984539.1"/>
    <property type="molecule type" value="Genomic_DNA"/>
</dbReference>
<gene>
    <name evidence="1" type="ORF">H9649_08105</name>
</gene>
<name>A0ABR8UAF6_9BACL</name>
<comment type="caution">
    <text evidence="1">The sequence shown here is derived from an EMBL/GenBank/DDBJ whole genome shotgun (WGS) entry which is preliminary data.</text>
</comment>
<keyword evidence="2" id="KW-1185">Reference proteome</keyword>
<organism evidence="1 2">
    <name type="scientific">Sporosarcina quadrami</name>
    <dbReference type="NCBI Taxonomy" id="2762234"/>
    <lineage>
        <taxon>Bacteria</taxon>
        <taxon>Bacillati</taxon>
        <taxon>Bacillota</taxon>
        <taxon>Bacilli</taxon>
        <taxon>Bacillales</taxon>
        <taxon>Caryophanaceae</taxon>
        <taxon>Sporosarcina</taxon>
    </lineage>
</organism>
<accession>A0ABR8UAF6</accession>
<dbReference type="Proteomes" id="UP000626786">
    <property type="component" value="Unassembled WGS sequence"/>
</dbReference>
<dbReference type="RefSeq" id="WP_191694240.1">
    <property type="nucleotide sequence ID" value="NZ_JACSQN010000006.1"/>
</dbReference>
<dbReference type="InterPro" id="IPR054199">
    <property type="entry name" value="DUF6904"/>
</dbReference>
<evidence type="ECO:0000313" key="1">
    <source>
        <dbReference type="EMBL" id="MBD7984539.1"/>
    </source>
</evidence>
<proteinExistence type="predicted"/>
<protein>
    <submittedName>
        <fullName evidence="1">Uncharacterized protein</fullName>
    </submittedName>
</protein>
<evidence type="ECO:0000313" key="2">
    <source>
        <dbReference type="Proteomes" id="UP000626786"/>
    </source>
</evidence>